<evidence type="ECO:0000256" key="10">
    <source>
        <dbReference type="SAM" id="Phobius"/>
    </source>
</evidence>
<comment type="similarity">
    <text evidence="2">Belongs to the nesprin family.</text>
</comment>
<evidence type="ECO:0000256" key="1">
    <source>
        <dbReference type="ARBA" id="ARBA00004126"/>
    </source>
</evidence>
<feature type="compositionally biased region" description="Polar residues" evidence="9">
    <location>
        <begin position="1320"/>
        <end position="1333"/>
    </location>
</feature>
<feature type="region of interest" description="Disordered" evidence="9">
    <location>
        <begin position="1238"/>
        <end position="1260"/>
    </location>
</feature>
<feature type="coiled-coil region" evidence="8">
    <location>
        <begin position="1006"/>
        <end position="1040"/>
    </location>
</feature>
<reference evidence="13" key="1">
    <citation type="submission" date="2022-11" db="UniProtKB">
        <authorList>
            <consortium name="WormBaseParasite"/>
        </authorList>
    </citation>
    <scope>IDENTIFICATION</scope>
</reference>
<sequence>MKQAVAYISDKNKTSAEERISTKERKWSEVLEQLNAFNDRIKQQMKRDEQMASYRSQYDTCRNELELRFDRFEQLFAKQKHLRKSQIFLQVTDAHADLKQQEKMFDELEGMKQLLQRQSQLLANLAPLMSKAELAEAKQEMVGFELRLDLQYEEIREHIGKRMSELSLINETGDWIRSVRDGRGTVVVGGARKELLKTLISEAEERLARLAHSEPHETVRLLASQAQQGLQTVHNDLKQQLALVEYNEWYLAGIDRQLKQLQEWTETTLTVCRATPASPRSGIHQLKHIELLITQLPSEHRKFVTLKTGCPPERTAAVRRLDGAFNDIRTKLINAKQDISRYIESCDYLAHTAQWLNATEHKLASLELVAEMDVSVAFEVLNDVRKDVDDRKSAMAAIIEQQPAIEHPAAIIRQRMSEISDDRVAQCESTLSRKLDMFQQLEQLAEFYQSARKSESALGIVPVNQAMVARVENSSLARDIKNTLSNVGELQTEVDSLQAKFFQTECDRIRERFYYLIGQLQQILTRCDRREGYFDTLSNVSDLTSVSNTNDETTKLLLLQEHSTSSSAIRSALGSEQKILPSGESFVECPTELPQTCPPEEATQRILESKQETMNIFSSTVHIQLSSQEHLQPYKLTPLKNDSHDDSVHTLEMQENSEFHNLPPKQRFSPVSELREKKDAEAAVTNGVSVSLSDEEKQNGTITQINEGTNKNLPHSANYMIRPASSEERFPPTHGSSEKNISGASALSKLNKDKKKNKKKARVNGSKDSMQLQTSAVPCASAVQRSSPATEVTQKHSADDGAAARELQGNCIENRSSAGRDATVSCKQPLPTTSDMVITNETKTSAAVEEEPLEGEQGRRVTSKSTAAKRPSRESHKQASMAAKSNTAERNDEGTPEDGTFAQATESAEESPPPPNVLITTLCTEFTTVVMTIHEHVENFTQRMKKVNITQVELQAGINDLLEGQERVERIRRSIPSVLDGDELRRLVDRELAEIGRHLDTFHKFIDELNQRERMVNEQLDQCSNRIAQMSDEKERLEFAAQTMTDHDAENWKRLVINIEKAQEELRNIRPRVADLAANCRNAHTASLIATLQADVEKQSNEYEILESQVQAQLTAAKRYEEVADNMSTLHKTLTAATSLLTDESAAPADFAATLQKLLKSSGELEKVERTYKDIPISSNYDELRAKLAWDLSNQRECLNKLIGSLQDRCQLYAAYHQQSNFANKELNDIEMLISGDSQAKKRKKKKRKDTSNKENVEQTEQALARLTAHEEALKQLRRLANGLLPNKAPLAGVEEIESKNAALSRTYEERLAQLRVSDGKSQSSESKNNGQASGKAETAESSQRDSSTKHRIIGAIKKTFSSAGIVKDSHDSSRSTTHSTRNVGSGPTVKTTSDHPHHTTEVAPAVKATSVHQYHTTTTAPVMNGTSRVSERLNDVNKKESERPIEELPIEKVKEQKESGLIIVSSLEETVAVGDANRQPGTLTEAVTDYDSRRQQEILSEAITDYDSWRQQEILSKATNVDNATNAANATVTVKEVDEDNTSLGPHDQKVHSLSIKQGGNKKTTNKAVKQGQKFVTFNQSEPEIKSSITAEIDKENNAQYEAEGNEYGNGAFLEKEEVKVMLASTELSSRPVPSYNAQQTIKKMTQPILHHENGQLKKRKGKQRHVSFGQDVKTQSAHQLDNGINQTTSEQIMQQLQNQNSEISCTHLASTSEQHLHIVEMETDTQVDPPRFSCRRYLCILLPLLGFMFAFLFMALLLPYCEDDWCRWTNTFRRGLEPVVEFVDGPPPV</sequence>
<keyword evidence="3 7" id="KW-0812">Transmembrane</keyword>
<evidence type="ECO:0000256" key="4">
    <source>
        <dbReference type="ARBA" id="ARBA00022989"/>
    </source>
</evidence>
<proteinExistence type="inferred from homology"/>
<dbReference type="SMART" id="SM01249">
    <property type="entry name" value="KASH"/>
    <property type="match status" value="1"/>
</dbReference>
<evidence type="ECO:0000256" key="5">
    <source>
        <dbReference type="ARBA" id="ARBA00023136"/>
    </source>
</evidence>
<accession>A0A914VPJ9</accession>
<keyword evidence="5 7" id="KW-0472">Membrane</keyword>
<feature type="region of interest" description="Disordered" evidence="9">
    <location>
        <begin position="813"/>
        <end position="916"/>
    </location>
</feature>
<evidence type="ECO:0000256" key="3">
    <source>
        <dbReference type="ARBA" id="ARBA00022692"/>
    </source>
</evidence>
<evidence type="ECO:0000256" key="2">
    <source>
        <dbReference type="ARBA" id="ARBA00008619"/>
    </source>
</evidence>
<feature type="transmembrane region" description="Helical" evidence="10">
    <location>
        <begin position="1742"/>
        <end position="1762"/>
    </location>
</feature>
<dbReference type="GO" id="GO:0031965">
    <property type="term" value="C:nuclear membrane"/>
    <property type="evidence" value="ECO:0007669"/>
    <property type="project" value="UniProtKB-SubCell"/>
</dbReference>
<dbReference type="Pfam" id="PF10541">
    <property type="entry name" value="KASH"/>
    <property type="match status" value="1"/>
</dbReference>
<name>A0A914VPJ9_9BILA</name>
<feature type="domain" description="KASH" evidence="11">
    <location>
        <begin position="1733"/>
        <end position="1791"/>
    </location>
</feature>
<keyword evidence="6" id="KW-0539">Nucleus</keyword>
<evidence type="ECO:0000313" key="13">
    <source>
        <dbReference type="WBParaSite" id="PSAMB.scaffold2265size24230.g17096.t1"/>
    </source>
</evidence>
<feature type="compositionally biased region" description="Polar residues" evidence="9">
    <location>
        <begin position="783"/>
        <end position="792"/>
    </location>
</feature>
<dbReference type="InterPro" id="IPR012315">
    <property type="entry name" value="KASH"/>
</dbReference>
<feature type="region of interest" description="Disordered" evidence="9">
    <location>
        <begin position="1365"/>
        <end position="1398"/>
    </location>
</feature>
<feature type="region of interest" description="Disordered" evidence="9">
    <location>
        <begin position="685"/>
        <end position="801"/>
    </location>
</feature>
<evidence type="ECO:0000256" key="9">
    <source>
        <dbReference type="SAM" id="MobiDB-lite"/>
    </source>
</evidence>
<feature type="topological domain" description="Cytoplasmic" evidence="7">
    <location>
        <begin position="1"/>
        <end position="1741"/>
    </location>
</feature>
<keyword evidence="12" id="KW-1185">Reference proteome</keyword>
<feature type="region of interest" description="Disordered" evidence="9">
    <location>
        <begin position="1315"/>
        <end position="1351"/>
    </location>
</feature>
<feature type="compositionally biased region" description="Polar residues" evidence="9">
    <location>
        <begin position="1418"/>
        <end position="1429"/>
    </location>
</feature>
<feature type="compositionally biased region" description="Polar residues" evidence="9">
    <location>
        <begin position="699"/>
        <end position="715"/>
    </location>
</feature>
<feature type="compositionally biased region" description="Polar residues" evidence="9">
    <location>
        <begin position="734"/>
        <end position="743"/>
    </location>
</feature>
<feature type="compositionally biased region" description="Polar residues" evidence="9">
    <location>
        <begin position="1383"/>
        <end position="1392"/>
    </location>
</feature>
<evidence type="ECO:0000256" key="6">
    <source>
        <dbReference type="ARBA" id="ARBA00023242"/>
    </source>
</evidence>
<dbReference type="PROSITE" id="PS51049">
    <property type="entry name" value="KASH"/>
    <property type="match status" value="1"/>
</dbReference>
<dbReference type="WBParaSite" id="PSAMB.scaffold2265size24230.g17096.t1">
    <property type="protein sequence ID" value="PSAMB.scaffold2265size24230.g17096.t1"/>
    <property type="gene ID" value="PSAMB.scaffold2265size24230.g17096"/>
</dbReference>
<feature type="region of interest" description="Disordered" evidence="9">
    <location>
        <begin position="1418"/>
        <end position="1443"/>
    </location>
</feature>
<feature type="compositionally biased region" description="Basic residues" evidence="9">
    <location>
        <begin position="752"/>
        <end position="762"/>
    </location>
</feature>
<dbReference type="Proteomes" id="UP000887566">
    <property type="component" value="Unplaced"/>
</dbReference>
<protein>
    <submittedName>
        <fullName evidence="13">KASH domain-containing protein</fullName>
    </submittedName>
</protein>
<feature type="compositionally biased region" description="Basic and acidic residues" evidence="9">
    <location>
        <begin position="1430"/>
        <end position="1443"/>
    </location>
</feature>
<evidence type="ECO:0000313" key="12">
    <source>
        <dbReference type="Proteomes" id="UP000887566"/>
    </source>
</evidence>
<keyword evidence="4 10" id="KW-1133">Transmembrane helix</keyword>
<organism evidence="12 13">
    <name type="scientific">Plectus sambesii</name>
    <dbReference type="NCBI Taxonomy" id="2011161"/>
    <lineage>
        <taxon>Eukaryota</taxon>
        <taxon>Metazoa</taxon>
        <taxon>Ecdysozoa</taxon>
        <taxon>Nematoda</taxon>
        <taxon>Chromadorea</taxon>
        <taxon>Plectida</taxon>
        <taxon>Plectina</taxon>
        <taxon>Plectoidea</taxon>
        <taxon>Plectidae</taxon>
        <taxon>Plectus</taxon>
    </lineage>
</organism>
<keyword evidence="8" id="KW-0175">Coiled coil</keyword>
<comment type="subcellular location">
    <subcellularLocation>
        <location evidence="1">Nucleus membrane</location>
    </subcellularLocation>
</comment>
<evidence type="ECO:0000256" key="7">
    <source>
        <dbReference type="PROSITE-ProRule" id="PRU00385"/>
    </source>
</evidence>
<evidence type="ECO:0000256" key="8">
    <source>
        <dbReference type="SAM" id="Coils"/>
    </source>
</evidence>
<feature type="topological domain" description="Perinuclear space" evidence="7">
    <location>
        <begin position="1763"/>
        <end position="1791"/>
    </location>
</feature>
<feature type="compositionally biased region" description="Polar residues" evidence="9">
    <location>
        <begin position="830"/>
        <end position="845"/>
    </location>
</feature>
<evidence type="ECO:0000259" key="11">
    <source>
        <dbReference type="PROSITE" id="PS51049"/>
    </source>
</evidence>
<feature type="compositionally biased region" description="Polar residues" evidence="9">
    <location>
        <begin position="766"/>
        <end position="776"/>
    </location>
</feature>